<dbReference type="PANTHER" id="PTHR42047:SF1">
    <property type="entry name" value="PROTEIN, PUTATIVE (AFU_ORTHOLOGUE AFUA_6G03560)-RELATED"/>
    <property type="match status" value="1"/>
</dbReference>
<name>A0A6A7BW06_9PEZI</name>
<protein>
    <submittedName>
        <fullName evidence="1">Uncharacterized protein</fullName>
    </submittedName>
</protein>
<evidence type="ECO:0000313" key="2">
    <source>
        <dbReference type="Proteomes" id="UP000799421"/>
    </source>
</evidence>
<organism evidence="1 2">
    <name type="scientific">Piedraia hortae CBS 480.64</name>
    <dbReference type="NCBI Taxonomy" id="1314780"/>
    <lineage>
        <taxon>Eukaryota</taxon>
        <taxon>Fungi</taxon>
        <taxon>Dikarya</taxon>
        <taxon>Ascomycota</taxon>
        <taxon>Pezizomycotina</taxon>
        <taxon>Dothideomycetes</taxon>
        <taxon>Dothideomycetidae</taxon>
        <taxon>Capnodiales</taxon>
        <taxon>Piedraiaceae</taxon>
        <taxon>Piedraia</taxon>
    </lineage>
</organism>
<dbReference type="EMBL" id="MU005994">
    <property type="protein sequence ID" value="KAF2859323.1"/>
    <property type="molecule type" value="Genomic_DNA"/>
</dbReference>
<dbReference type="Proteomes" id="UP000799421">
    <property type="component" value="Unassembled WGS sequence"/>
</dbReference>
<sequence>MWAASRGSVPSFTACQPNHAMRLATVLNNTGRYIVQRQGYTDPISCDGNTLTQLKPSQGRFSLAALHPGSPIDGRPIQAQDNHFWIGQGPKWYCASALMCPTPNVTVLADTESLSIIAPGGQKVYIQANGALAFWGGFVYSTNLTVTGLGGPAYAGGSAFGPNGITWKACPVREGVWQVFSNLPSVTFAQDCIDFYAHVVPFLSGADVASAYV</sequence>
<dbReference type="PANTHER" id="PTHR42047">
    <property type="entry name" value="PROTEIN, PUTATIVE (AFU_ORTHOLOGUE AFUA_6G03560)-RELATED"/>
    <property type="match status" value="1"/>
</dbReference>
<evidence type="ECO:0000313" key="1">
    <source>
        <dbReference type="EMBL" id="KAF2859323.1"/>
    </source>
</evidence>
<reference evidence="1" key="1">
    <citation type="journal article" date="2020" name="Stud. Mycol.">
        <title>101 Dothideomycetes genomes: a test case for predicting lifestyles and emergence of pathogens.</title>
        <authorList>
            <person name="Haridas S."/>
            <person name="Albert R."/>
            <person name="Binder M."/>
            <person name="Bloem J."/>
            <person name="Labutti K."/>
            <person name="Salamov A."/>
            <person name="Andreopoulos B."/>
            <person name="Baker S."/>
            <person name="Barry K."/>
            <person name="Bills G."/>
            <person name="Bluhm B."/>
            <person name="Cannon C."/>
            <person name="Castanera R."/>
            <person name="Culley D."/>
            <person name="Daum C."/>
            <person name="Ezra D."/>
            <person name="Gonzalez J."/>
            <person name="Henrissat B."/>
            <person name="Kuo A."/>
            <person name="Liang C."/>
            <person name="Lipzen A."/>
            <person name="Lutzoni F."/>
            <person name="Magnuson J."/>
            <person name="Mondo S."/>
            <person name="Nolan M."/>
            <person name="Ohm R."/>
            <person name="Pangilinan J."/>
            <person name="Park H.-J."/>
            <person name="Ramirez L."/>
            <person name="Alfaro M."/>
            <person name="Sun H."/>
            <person name="Tritt A."/>
            <person name="Yoshinaga Y."/>
            <person name="Zwiers L.-H."/>
            <person name="Turgeon B."/>
            <person name="Goodwin S."/>
            <person name="Spatafora J."/>
            <person name="Crous P."/>
            <person name="Grigoriev I."/>
        </authorList>
    </citation>
    <scope>NUCLEOTIDE SEQUENCE</scope>
    <source>
        <strain evidence="1">CBS 480.64</strain>
    </source>
</reference>
<dbReference type="AlphaFoldDB" id="A0A6A7BW06"/>
<keyword evidence="2" id="KW-1185">Reference proteome</keyword>
<gene>
    <name evidence="1" type="ORF">K470DRAFT_258952</name>
</gene>
<accession>A0A6A7BW06</accession>
<dbReference type="OrthoDB" id="5430620at2759"/>
<dbReference type="InterPro" id="IPR052820">
    <property type="entry name" value="PhiA_domain"/>
</dbReference>
<proteinExistence type="predicted"/>